<evidence type="ECO:0000256" key="3">
    <source>
        <dbReference type="ARBA" id="ARBA00022679"/>
    </source>
</evidence>
<dbReference type="AlphaFoldDB" id="A0A0A2A714"/>
<dbReference type="PANTHER" id="PTHR42971">
    <property type="entry name" value="TRNA (CYTIDINE(34)-2'-O)-METHYLTRANSFERASE"/>
    <property type="match status" value="1"/>
</dbReference>
<dbReference type="Pfam" id="PF00588">
    <property type="entry name" value="SpoU_methylase"/>
    <property type="match status" value="1"/>
</dbReference>
<dbReference type="InterPro" id="IPR029028">
    <property type="entry name" value="Alpha/beta_knot_MTases"/>
</dbReference>
<comment type="caution">
    <text evidence="9">The sequence shown here is derived from an EMBL/GenBank/DDBJ whole genome shotgun (WGS) entry which is preliminary data.</text>
</comment>
<evidence type="ECO:0000313" key="10">
    <source>
        <dbReference type="Proteomes" id="UP000030355"/>
    </source>
</evidence>
<dbReference type="Gene3D" id="3.40.1280.10">
    <property type="match status" value="1"/>
</dbReference>
<dbReference type="GO" id="GO:0005737">
    <property type="term" value="C:cytoplasm"/>
    <property type="evidence" value="ECO:0007669"/>
    <property type="project" value="UniProtKB-SubCell"/>
</dbReference>
<sequence>MEVALFEPRIPQNTGNIARSCAAYNIPLNLIEPLGFKLEDKYLKRAGLDYWPLVNVNNYENFDKFLESKLSKRIISFSKKNGMYLNEFKFKEDDVLLFGREDSGLPDCIIDKSDFLISIFMPNIQNATKGHAGVRSLNLSVACGIAIYEAHKQINFQNDN</sequence>
<dbReference type="HAMAP" id="MF_01885">
    <property type="entry name" value="tRNA_methyltr_TrmL"/>
    <property type="match status" value="1"/>
</dbReference>
<feature type="binding site" evidence="6 7">
    <location>
        <position position="121"/>
    </location>
    <ligand>
        <name>S-adenosyl-L-methionine</name>
        <dbReference type="ChEBI" id="CHEBI:59789"/>
    </ligand>
</feature>
<dbReference type="EMBL" id="JNAL01000005">
    <property type="protein sequence ID" value="KGF97687.1"/>
    <property type="molecule type" value="Genomic_DNA"/>
</dbReference>
<comment type="subcellular location">
    <subcellularLocation>
        <location evidence="6">Cytoplasm</location>
    </subcellularLocation>
</comment>
<evidence type="ECO:0000256" key="6">
    <source>
        <dbReference type="HAMAP-Rule" id="MF_01885"/>
    </source>
</evidence>
<reference evidence="10" key="1">
    <citation type="journal article" date="2014" name="Sci. Data">
        <title>Genomes of diverse isolates of the marine cyanobacterium Prochlorococcus.</title>
        <authorList>
            <person name="Biller S."/>
            <person name="Berube P."/>
            <person name="Thompson J."/>
            <person name="Kelly L."/>
            <person name="Roggensack S."/>
            <person name="Awad L."/>
            <person name="Roache-Johnson K."/>
            <person name="Ding H."/>
            <person name="Giovannoni S.J."/>
            <person name="Moore L.R."/>
            <person name="Chisholm S.W."/>
        </authorList>
    </citation>
    <scope>NUCLEOTIDE SEQUENCE [LARGE SCALE GENOMIC DNA]</scope>
    <source>
        <strain evidence="10">MIT 9201</strain>
    </source>
</reference>
<protein>
    <recommendedName>
        <fullName evidence="6">Putative tRNA (cytidine(34)-2'-O)-methyltransferase</fullName>
        <ecNumber evidence="6">2.1.1.207</ecNumber>
    </recommendedName>
    <alternativeName>
        <fullName evidence="6">tRNA (cytidine/uridine-2'-O-)-methyltransferase</fullName>
    </alternativeName>
</protein>
<evidence type="ECO:0000256" key="2">
    <source>
        <dbReference type="ARBA" id="ARBA00022603"/>
    </source>
</evidence>
<evidence type="ECO:0000256" key="7">
    <source>
        <dbReference type="PIRSR" id="PIRSR029256-1"/>
    </source>
</evidence>
<dbReference type="GO" id="GO:0003723">
    <property type="term" value="F:RNA binding"/>
    <property type="evidence" value="ECO:0007669"/>
    <property type="project" value="InterPro"/>
</dbReference>
<dbReference type="InterPro" id="IPR016914">
    <property type="entry name" value="TrmL"/>
</dbReference>
<dbReference type="InterPro" id="IPR001537">
    <property type="entry name" value="SpoU_MeTrfase"/>
</dbReference>
<dbReference type="GO" id="GO:0141098">
    <property type="term" value="F:tRNA (cytidine(34)-2'-O)-methyltransferase activity"/>
    <property type="evidence" value="ECO:0007669"/>
    <property type="project" value="RHEA"/>
</dbReference>
<organism evidence="9 10">
    <name type="scientific">Prochlorococcus marinus str. MIT 9201</name>
    <dbReference type="NCBI Taxonomy" id="93057"/>
    <lineage>
        <taxon>Bacteria</taxon>
        <taxon>Bacillati</taxon>
        <taxon>Cyanobacteriota</taxon>
        <taxon>Cyanophyceae</taxon>
        <taxon>Synechococcales</taxon>
        <taxon>Prochlorococcaceae</taxon>
        <taxon>Prochlorococcus</taxon>
    </lineage>
</organism>
<dbReference type="SUPFAM" id="SSF75217">
    <property type="entry name" value="alpha/beta knot"/>
    <property type="match status" value="1"/>
</dbReference>
<evidence type="ECO:0000259" key="8">
    <source>
        <dbReference type="Pfam" id="PF00588"/>
    </source>
</evidence>
<keyword evidence="5 6" id="KW-0819">tRNA processing</keyword>
<comment type="catalytic activity">
    <reaction evidence="6">
        <text>cytidine(34) in tRNA + S-adenosyl-L-methionine = 2'-O-methylcytidine(34) in tRNA + S-adenosyl-L-homocysteine + H(+)</text>
        <dbReference type="Rhea" id="RHEA:43084"/>
        <dbReference type="Rhea" id="RHEA-COMP:10331"/>
        <dbReference type="Rhea" id="RHEA-COMP:10332"/>
        <dbReference type="ChEBI" id="CHEBI:15378"/>
        <dbReference type="ChEBI" id="CHEBI:57856"/>
        <dbReference type="ChEBI" id="CHEBI:59789"/>
        <dbReference type="ChEBI" id="CHEBI:74495"/>
        <dbReference type="ChEBI" id="CHEBI:82748"/>
        <dbReference type="EC" id="2.1.1.207"/>
    </reaction>
</comment>
<feature type="binding site" evidence="6 7">
    <location>
        <position position="99"/>
    </location>
    <ligand>
        <name>S-adenosyl-L-methionine</name>
        <dbReference type="ChEBI" id="CHEBI:59789"/>
    </ligand>
</feature>
<keyword evidence="3 6" id="KW-0808">Transferase</keyword>
<dbReference type="InterPro" id="IPR029026">
    <property type="entry name" value="tRNA_m1G_MTases_N"/>
</dbReference>
<gene>
    <name evidence="9" type="ORF">EU95_0154</name>
</gene>
<comment type="catalytic activity">
    <reaction evidence="6">
        <text>5-carboxymethylaminomethyluridine(34) in tRNA(Leu) + S-adenosyl-L-methionine = 5-carboxymethylaminomethyl-2'-O-methyluridine(34) in tRNA(Leu) + S-adenosyl-L-homocysteine + H(+)</text>
        <dbReference type="Rhea" id="RHEA:43088"/>
        <dbReference type="Rhea" id="RHEA-COMP:10333"/>
        <dbReference type="Rhea" id="RHEA-COMP:10334"/>
        <dbReference type="ChEBI" id="CHEBI:15378"/>
        <dbReference type="ChEBI" id="CHEBI:57856"/>
        <dbReference type="ChEBI" id="CHEBI:59789"/>
        <dbReference type="ChEBI" id="CHEBI:74508"/>
        <dbReference type="ChEBI" id="CHEBI:74511"/>
        <dbReference type="EC" id="2.1.1.207"/>
    </reaction>
</comment>
<dbReference type="CDD" id="cd18094">
    <property type="entry name" value="SpoU-like_TrmL"/>
    <property type="match status" value="1"/>
</dbReference>
<feature type="domain" description="tRNA/rRNA methyltransferase SpoU type" evidence="8">
    <location>
        <begin position="3"/>
        <end position="148"/>
    </location>
</feature>
<evidence type="ECO:0000256" key="4">
    <source>
        <dbReference type="ARBA" id="ARBA00022691"/>
    </source>
</evidence>
<comment type="caution">
    <text evidence="6">Lacks conserved residue(s) required for the propagation of feature annotation.</text>
</comment>
<dbReference type="PIRSF" id="PIRSF029256">
    <property type="entry name" value="SpoU_TrmH_prd"/>
    <property type="match status" value="1"/>
</dbReference>
<proteinExistence type="inferred from homology"/>
<evidence type="ECO:0000256" key="5">
    <source>
        <dbReference type="ARBA" id="ARBA00022694"/>
    </source>
</evidence>
<dbReference type="RefSeq" id="WP_032521398.1">
    <property type="nucleotide sequence ID" value="NZ_CP138977.1"/>
</dbReference>
<evidence type="ECO:0000256" key="1">
    <source>
        <dbReference type="ARBA" id="ARBA00022490"/>
    </source>
</evidence>
<comment type="similarity">
    <text evidence="6">Belongs to the class IV-like SAM-binding methyltransferase superfamily. RNA methyltransferase TrmH family. TrmL subfamily.</text>
</comment>
<comment type="function">
    <text evidence="6">Could methylate the ribose at the nucleotide 34 wobble position in tRNA.</text>
</comment>
<keyword evidence="1 6" id="KW-0963">Cytoplasm</keyword>
<dbReference type="eggNOG" id="COG0219">
    <property type="taxonomic scope" value="Bacteria"/>
</dbReference>
<dbReference type="EC" id="2.1.1.207" evidence="6"/>
<feature type="binding site" evidence="6 7">
    <location>
        <position position="136"/>
    </location>
    <ligand>
        <name>S-adenosyl-L-methionine</name>
        <dbReference type="ChEBI" id="CHEBI:59789"/>
    </ligand>
</feature>
<accession>A0A0A2A714</accession>
<keyword evidence="2 6" id="KW-0489">Methyltransferase</keyword>
<name>A0A0A2A714_PROMR</name>
<dbReference type="OrthoDB" id="9789043at2"/>
<evidence type="ECO:0000313" key="9">
    <source>
        <dbReference type="EMBL" id="KGF97687.1"/>
    </source>
</evidence>
<dbReference type="Proteomes" id="UP000030355">
    <property type="component" value="Unassembled WGS sequence"/>
</dbReference>
<dbReference type="STRING" id="93057.EU95_0154"/>
<dbReference type="GO" id="GO:0141102">
    <property type="term" value="F:tRNA (5-carboxymethylaminomethyluridine(34)-2'-O)-methyltransferase activity"/>
    <property type="evidence" value="ECO:0007669"/>
    <property type="project" value="RHEA"/>
</dbReference>
<keyword evidence="4 6" id="KW-0949">S-adenosyl-L-methionine</keyword>
<dbReference type="PANTHER" id="PTHR42971:SF1">
    <property type="entry name" value="TRNA (CYTIDINE(34)-2'-O)-METHYLTRANSFERASE"/>
    <property type="match status" value="1"/>
</dbReference>
<dbReference type="GO" id="GO:0002130">
    <property type="term" value="P:wobble position ribose methylation"/>
    <property type="evidence" value="ECO:0007669"/>
    <property type="project" value="TreeGrafter"/>
</dbReference>